<evidence type="ECO:0000313" key="2">
    <source>
        <dbReference type="EMBL" id="JAH07729.1"/>
    </source>
</evidence>
<proteinExistence type="predicted"/>
<dbReference type="EMBL" id="GBXM01100848">
    <property type="protein sequence ID" value="JAH07729.1"/>
    <property type="molecule type" value="Transcribed_RNA"/>
</dbReference>
<dbReference type="AlphaFoldDB" id="A0A0E9PTC6"/>
<organism evidence="2">
    <name type="scientific">Anguilla anguilla</name>
    <name type="common">European freshwater eel</name>
    <name type="synonym">Muraena anguilla</name>
    <dbReference type="NCBI Taxonomy" id="7936"/>
    <lineage>
        <taxon>Eukaryota</taxon>
        <taxon>Metazoa</taxon>
        <taxon>Chordata</taxon>
        <taxon>Craniata</taxon>
        <taxon>Vertebrata</taxon>
        <taxon>Euteleostomi</taxon>
        <taxon>Actinopterygii</taxon>
        <taxon>Neopterygii</taxon>
        <taxon>Teleostei</taxon>
        <taxon>Anguilliformes</taxon>
        <taxon>Anguillidae</taxon>
        <taxon>Anguilla</taxon>
    </lineage>
</organism>
<sequence length="56" mass="6126">MQENWCGEETSMSGTRHQKLGGRGGGGNRDVEQYPISGDEPAREPVLYEEDASKGQ</sequence>
<name>A0A0E9PTC6_ANGAN</name>
<protein>
    <submittedName>
        <fullName evidence="2">Uncharacterized protein</fullName>
    </submittedName>
</protein>
<accession>A0A0E9PTC6</accession>
<feature type="region of interest" description="Disordered" evidence="1">
    <location>
        <begin position="1"/>
        <end position="56"/>
    </location>
</feature>
<reference evidence="2" key="1">
    <citation type="submission" date="2014-11" db="EMBL/GenBank/DDBJ databases">
        <authorList>
            <person name="Amaro Gonzalez C."/>
        </authorList>
    </citation>
    <scope>NUCLEOTIDE SEQUENCE</scope>
</reference>
<reference evidence="2" key="2">
    <citation type="journal article" date="2015" name="Fish Shellfish Immunol.">
        <title>Early steps in the European eel (Anguilla anguilla)-Vibrio vulnificus interaction in the gills: Role of the RtxA13 toxin.</title>
        <authorList>
            <person name="Callol A."/>
            <person name="Pajuelo D."/>
            <person name="Ebbesson L."/>
            <person name="Teles M."/>
            <person name="MacKenzie S."/>
            <person name="Amaro C."/>
        </authorList>
    </citation>
    <scope>NUCLEOTIDE SEQUENCE</scope>
</reference>
<evidence type="ECO:0000256" key="1">
    <source>
        <dbReference type="SAM" id="MobiDB-lite"/>
    </source>
</evidence>